<keyword evidence="2" id="KW-0732">Signal</keyword>
<dbReference type="PROSITE" id="PS00785">
    <property type="entry name" value="5_NUCLEOTIDASE_1"/>
    <property type="match status" value="1"/>
</dbReference>
<keyword evidence="3" id="KW-0547">Nucleotide-binding</keyword>
<feature type="domain" description="Calcineurin-like phosphoesterase" evidence="4">
    <location>
        <begin position="19"/>
        <end position="253"/>
    </location>
</feature>
<dbReference type="Proteomes" id="UP000683291">
    <property type="component" value="Chromosome 1"/>
</dbReference>
<dbReference type="GO" id="GO:0046872">
    <property type="term" value="F:metal ion binding"/>
    <property type="evidence" value="ECO:0007669"/>
    <property type="project" value="InterPro"/>
</dbReference>
<dbReference type="Gene3D" id="3.90.780.10">
    <property type="entry name" value="5'-Nucleotidase, C-terminal domain"/>
    <property type="match status" value="1"/>
</dbReference>
<evidence type="ECO:0000259" key="4">
    <source>
        <dbReference type="Pfam" id="PF00149"/>
    </source>
</evidence>
<organism evidence="6 7">
    <name type="scientific">Sulfitobacter albidus</name>
    <dbReference type="NCBI Taxonomy" id="2829501"/>
    <lineage>
        <taxon>Bacteria</taxon>
        <taxon>Pseudomonadati</taxon>
        <taxon>Pseudomonadota</taxon>
        <taxon>Alphaproteobacteria</taxon>
        <taxon>Rhodobacterales</taxon>
        <taxon>Roseobacteraceae</taxon>
        <taxon>Sulfitobacter</taxon>
    </lineage>
</organism>
<dbReference type="KEGG" id="sual:KDD17_12895"/>
<dbReference type="Pfam" id="PF00149">
    <property type="entry name" value="Metallophos"/>
    <property type="match status" value="1"/>
</dbReference>
<dbReference type="GO" id="GO:0030288">
    <property type="term" value="C:outer membrane-bounded periplasmic space"/>
    <property type="evidence" value="ECO:0007669"/>
    <property type="project" value="TreeGrafter"/>
</dbReference>
<keyword evidence="7" id="KW-1185">Reference proteome</keyword>
<dbReference type="InterPro" id="IPR036907">
    <property type="entry name" value="5'-Nucleotdase_C_sf"/>
</dbReference>
<dbReference type="InterPro" id="IPR004843">
    <property type="entry name" value="Calcineurin-like_PHP"/>
</dbReference>
<reference evidence="6" key="1">
    <citation type="submission" date="2021-04" db="EMBL/GenBank/DDBJ databases">
        <title>Complete genome sequence for Sulfitobacter sp. strain JK7-1.</title>
        <authorList>
            <person name="Park S.-J."/>
        </authorList>
    </citation>
    <scope>NUCLEOTIDE SEQUENCE</scope>
    <source>
        <strain evidence="6">JK7-1</strain>
    </source>
</reference>
<dbReference type="GO" id="GO:0009166">
    <property type="term" value="P:nucleotide catabolic process"/>
    <property type="evidence" value="ECO:0007669"/>
    <property type="project" value="InterPro"/>
</dbReference>
<dbReference type="PANTHER" id="PTHR11575:SF6">
    <property type="entry name" value="2',3'-CYCLIC-NUCLEOTIDE 2'-PHOSPHODIESTERASE_3'-NUCLEOTIDASE"/>
    <property type="match status" value="1"/>
</dbReference>
<dbReference type="Gene3D" id="3.60.21.10">
    <property type="match status" value="1"/>
</dbReference>
<dbReference type="InterPro" id="IPR029052">
    <property type="entry name" value="Metallo-depent_PP-like"/>
</dbReference>
<dbReference type="GO" id="GO:0000166">
    <property type="term" value="F:nucleotide binding"/>
    <property type="evidence" value="ECO:0007669"/>
    <property type="project" value="UniProtKB-KW"/>
</dbReference>
<accession>A0A975PM38</accession>
<dbReference type="AlphaFoldDB" id="A0A975PM38"/>
<sequence>MSPTDPLTDDTHPVLRAGLRILATTDTHGHLRAHDYIKDRPTQGTGLAGLAPVIRTARGEAAAQKRASLLVDNGDTFQGTPLARHLARRPVTAEHGIVAALNALEYDVVGLGNHDLDFGLSYLRKVAGALNMPMVCSNLAGPGLAPLVPHTLIDTPLPGTSGCTLRVGVLALLPGQTAQWHAHVLGSRRMVESKADQVRGMAATLRAAGADLILLLAHMGVGPGDHTDRQESGALALARQGIADALVLGHVHNRLPSQTYCSHPEIDGARGLIAGVPAVMPGHAGSDLGVIDLDLVRDSTGRWRIEGHSCALHPHPPAPSDAAAIGADTNPAHQRLRRYLRTEVARTETPLHSFFTHAAPARTQALVARAKRRLLQKHIDATAHAHLPVLTAVAAHASGGRDGPANFLNIPAGPVLRRHVMGLDPFANQTGAGLITGADLRARLEHAGAIFNTAGQEGAPCPLINAAVPGFQFDAVFGVSCRFDITAPPYSRVRDLTGPGGPIQDSDEFVLIASQFRLAGGGGYAPIEAARMLVPPRPGLEQAIVRELREPLPASEVPWSFATGSGVRVVLHTDPDATAHLTEIAHLAPQVHGRNADGFLELSLTL</sequence>
<dbReference type="EMBL" id="CP073581">
    <property type="protein sequence ID" value="QUJ75830.1"/>
    <property type="molecule type" value="Genomic_DNA"/>
</dbReference>
<dbReference type="PANTHER" id="PTHR11575">
    <property type="entry name" value="5'-NUCLEOTIDASE-RELATED"/>
    <property type="match status" value="1"/>
</dbReference>
<keyword evidence="3" id="KW-0378">Hydrolase</keyword>
<dbReference type="InterPro" id="IPR006179">
    <property type="entry name" value="5_nucleotidase/apyrase"/>
</dbReference>
<evidence type="ECO:0000259" key="5">
    <source>
        <dbReference type="Pfam" id="PF02872"/>
    </source>
</evidence>
<dbReference type="Pfam" id="PF02872">
    <property type="entry name" value="5_nucleotid_C"/>
    <property type="match status" value="1"/>
</dbReference>
<evidence type="ECO:0000313" key="6">
    <source>
        <dbReference type="EMBL" id="QUJ75830.1"/>
    </source>
</evidence>
<dbReference type="SUPFAM" id="SSF55816">
    <property type="entry name" value="5'-nucleotidase (syn. UDP-sugar hydrolase), C-terminal domain"/>
    <property type="match status" value="1"/>
</dbReference>
<dbReference type="RefSeq" id="WP_212704030.1">
    <property type="nucleotide sequence ID" value="NZ_CP073581.1"/>
</dbReference>
<comment type="similarity">
    <text evidence="1 3">Belongs to the 5'-nucleotidase family.</text>
</comment>
<proteinExistence type="inferred from homology"/>
<feature type="domain" description="5'-Nucleotidase C-terminal" evidence="5">
    <location>
        <begin position="344"/>
        <end position="524"/>
    </location>
</feature>
<dbReference type="SUPFAM" id="SSF56300">
    <property type="entry name" value="Metallo-dependent phosphatases"/>
    <property type="match status" value="1"/>
</dbReference>
<name>A0A975PM38_9RHOB</name>
<evidence type="ECO:0000313" key="7">
    <source>
        <dbReference type="Proteomes" id="UP000683291"/>
    </source>
</evidence>
<dbReference type="InterPro" id="IPR006146">
    <property type="entry name" value="5'-Nucleotdase_CS"/>
</dbReference>
<dbReference type="GO" id="GO:0016788">
    <property type="term" value="F:hydrolase activity, acting on ester bonds"/>
    <property type="evidence" value="ECO:0007669"/>
    <property type="project" value="InterPro"/>
</dbReference>
<dbReference type="InterPro" id="IPR008334">
    <property type="entry name" value="5'-Nucleotdase_C"/>
</dbReference>
<evidence type="ECO:0000256" key="2">
    <source>
        <dbReference type="ARBA" id="ARBA00022729"/>
    </source>
</evidence>
<evidence type="ECO:0000256" key="1">
    <source>
        <dbReference type="ARBA" id="ARBA00006654"/>
    </source>
</evidence>
<dbReference type="PRINTS" id="PR01607">
    <property type="entry name" value="APYRASEFAMLY"/>
</dbReference>
<gene>
    <name evidence="6" type="ORF">KDD17_12895</name>
</gene>
<protein>
    <submittedName>
        <fullName evidence="6">5'-nucleotidase C-terminal domain-containing protein</fullName>
    </submittedName>
</protein>
<evidence type="ECO:0000256" key="3">
    <source>
        <dbReference type="RuleBase" id="RU362119"/>
    </source>
</evidence>